<dbReference type="Proteomes" id="UP000799428">
    <property type="component" value="Unassembled WGS sequence"/>
</dbReference>
<sequence>MYIILQRYYCIVGARRSWVSGYKGRYKVQGTRYKEVYRNRHVLMLLIITCIPPWLARHHHHHDDTGYRDVAADYAMCDVQCATTSVHMYICT</sequence>
<name>A0A6G1K484_9PLEO</name>
<gene>
    <name evidence="1" type="ORF">K504DRAFT_39845</name>
</gene>
<accession>A0A6G1K484</accession>
<proteinExistence type="predicted"/>
<reference evidence="1" key="1">
    <citation type="journal article" date="2020" name="Stud. Mycol.">
        <title>101 Dothideomycetes genomes: a test case for predicting lifestyles and emergence of pathogens.</title>
        <authorList>
            <person name="Haridas S."/>
            <person name="Albert R."/>
            <person name="Binder M."/>
            <person name="Bloem J."/>
            <person name="Labutti K."/>
            <person name="Salamov A."/>
            <person name="Andreopoulos B."/>
            <person name="Baker S."/>
            <person name="Barry K."/>
            <person name="Bills G."/>
            <person name="Bluhm B."/>
            <person name="Cannon C."/>
            <person name="Castanera R."/>
            <person name="Culley D."/>
            <person name="Daum C."/>
            <person name="Ezra D."/>
            <person name="Gonzalez J."/>
            <person name="Henrissat B."/>
            <person name="Kuo A."/>
            <person name="Liang C."/>
            <person name="Lipzen A."/>
            <person name="Lutzoni F."/>
            <person name="Magnuson J."/>
            <person name="Mondo S."/>
            <person name="Nolan M."/>
            <person name="Ohm R."/>
            <person name="Pangilinan J."/>
            <person name="Park H.-J."/>
            <person name="Ramirez L."/>
            <person name="Alfaro M."/>
            <person name="Sun H."/>
            <person name="Tritt A."/>
            <person name="Yoshinaga Y."/>
            <person name="Zwiers L.-H."/>
            <person name="Turgeon B."/>
            <person name="Goodwin S."/>
            <person name="Spatafora J."/>
            <person name="Crous P."/>
            <person name="Grigoriev I."/>
        </authorList>
    </citation>
    <scope>NUCLEOTIDE SEQUENCE</scope>
    <source>
        <strain evidence="1">CBS 279.74</strain>
    </source>
</reference>
<protein>
    <submittedName>
        <fullName evidence="1">Uncharacterized protein</fullName>
    </submittedName>
</protein>
<dbReference type="EMBL" id="MU005773">
    <property type="protein sequence ID" value="KAF2707618.1"/>
    <property type="molecule type" value="Genomic_DNA"/>
</dbReference>
<organism evidence="1 2">
    <name type="scientific">Pleomassaria siparia CBS 279.74</name>
    <dbReference type="NCBI Taxonomy" id="1314801"/>
    <lineage>
        <taxon>Eukaryota</taxon>
        <taxon>Fungi</taxon>
        <taxon>Dikarya</taxon>
        <taxon>Ascomycota</taxon>
        <taxon>Pezizomycotina</taxon>
        <taxon>Dothideomycetes</taxon>
        <taxon>Pleosporomycetidae</taxon>
        <taxon>Pleosporales</taxon>
        <taxon>Pleomassariaceae</taxon>
        <taxon>Pleomassaria</taxon>
    </lineage>
</organism>
<evidence type="ECO:0000313" key="2">
    <source>
        <dbReference type="Proteomes" id="UP000799428"/>
    </source>
</evidence>
<keyword evidence="2" id="KW-1185">Reference proteome</keyword>
<evidence type="ECO:0000313" key="1">
    <source>
        <dbReference type="EMBL" id="KAF2707618.1"/>
    </source>
</evidence>
<dbReference type="AlphaFoldDB" id="A0A6G1K484"/>